<organism evidence="8 9">
    <name type="scientific">Roseinatronobacter ekhonensis</name>
    <dbReference type="NCBI Taxonomy" id="254356"/>
    <lineage>
        <taxon>Bacteria</taxon>
        <taxon>Pseudomonadati</taxon>
        <taxon>Pseudomonadota</taxon>
        <taxon>Alphaproteobacteria</taxon>
        <taxon>Rhodobacterales</taxon>
        <taxon>Paracoccaceae</taxon>
        <taxon>Roseinatronobacter</taxon>
    </lineage>
</organism>
<evidence type="ECO:0000256" key="5">
    <source>
        <dbReference type="ARBA" id="ARBA00023136"/>
    </source>
</evidence>
<feature type="transmembrane region" description="Helical" evidence="6">
    <location>
        <begin position="101"/>
        <end position="120"/>
    </location>
</feature>
<keyword evidence="5 6" id="KW-0472">Membrane</keyword>
<proteinExistence type="inferred from homology"/>
<keyword evidence="4 6" id="KW-1133">Transmembrane helix</keyword>
<reference evidence="9" key="1">
    <citation type="submission" date="2018-08" db="EMBL/GenBank/DDBJ databases">
        <authorList>
            <person name="Rodrigo-Torres L."/>
            <person name="Arahal R. D."/>
            <person name="Lucena T."/>
        </authorList>
    </citation>
    <scope>NUCLEOTIDE SEQUENCE [LARGE SCALE GENOMIC DNA]</scope>
    <source>
        <strain evidence="9">CECT 7235</strain>
    </source>
</reference>
<dbReference type="AlphaFoldDB" id="A0A3B0MVL6"/>
<feature type="domain" description="EamA" evidence="7">
    <location>
        <begin position="15"/>
        <end position="146"/>
    </location>
</feature>
<evidence type="ECO:0000256" key="6">
    <source>
        <dbReference type="SAM" id="Phobius"/>
    </source>
</evidence>
<protein>
    <recommendedName>
        <fullName evidence="7">EamA domain-containing protein</fullName>
    </recommendedName>
</protein>
<keyword evidence="9" id="KW-1185">Reference proteome</keyword>
<evidence type="ECO:0000313" key="9">
    <source>
        <dbReference type="Proteomes" id="UP000272908"/>
    </source>
</evidence>
<dbReference type="InterPro" id="IPR050638">
    <property type="entry name" value="AA-Vitamin_Transporters"/>
</dbReference>
<feature type="domain" description="EamA" evidence="7">
    <location>
        <begin position="162"/>
        <end position="293"/>
    </location>
</feature>
<feature type="transmembrane region" description="Helical" evidence="6">
    <location>
        <begin position="156"/>
        <end position="179"/>
    </location>
</feature>
<evidence type="ECO:0000256" key="3">
    <source>
        <dbReference type="ARBA" id="ARBA00022692"/>
    </source>
</evidence>
<dbReference type="PANTHER" id="PTHR32322">
    <property type="entry name" value="INNER MEMBRANE TRANSPORTER"/>
    <property type="match status" value="1"/>
</dbReference>
<feature type="transmembrane region" description="Helical" evidence="6">
    <location>
        <begin position="12"/>
        <end position="32"/>
    </location>
</feature>
<dbReference type="EMBL" id="UIHC01000012">
    <property type="protein sequence ID" value="SUZ31866.1"/>
    <property type="molecule type" value="Genomic_DNA"/>
</dbReference>
<feature type="transmembrane region" description="Helical" evidence="6">
    <location>
        <begin position="132"/>
        <end position="150"/>
    </location>
</feature>
<dbReference type="PANTHER" id="PTHR32322:SF2">
    <property type="entry name" value="EAMA DOMAIN-CONTAINING PROTEIN"/>
    <property type="match status" value="1"/>
</dbReference>
<evidence type="ECO:0000256" key="4">
    <source>
        <dbReference type="ARBA" id="ARBA00022989"/>
    </source>
</evidence>
<dbReference type="RefSeq" id="WP_121094404.1">
    <property type="nucleotide sequence ID" value="NZ_UIHC01000012.1"/>
</dbReference>
<evidence type="ECO:0000259" key="7">
    <source>
        <dbReference type="Pfam" id="PF00892"/>
    </source>
</evidence>
<comment type="similarity">
    <text evidence="2">Belongs to the EamA transporter family.</text>
</comment>
<name>A0A3B0MVL6_9RHOB</name>
<dbReference type="OrthoDB" id="8688375at2"/>
<evidence type="ECO:0000256" key="2">
    <source>
        <dbReference type="ARBA" id="ARBA00007362"/>
    </source>
</evidence>
<evidence type="ECO:0000256" key="1">
    <source>
        <dbReference type="ARBA" id="ARBA00004141"/>
    </source>
</evidence>
<accession>A0A3B0MVL6</accession>
<feature type="transmembrane region" description="Helical" evidence="6">
    <location>
        <begin position="191"/>
        <end position="211"/>
    </location>
</feature>
<gene>
    <name evidence="8" type="ORF">ROE7235_01617</name>
</gene>
<dbReference type="InterPro" id="IPR037185">
    <property type="entry name" value="EmrE-like"/>
</dbReference>
<feature type="transmembrane region" description="Helical" evidence="6">
    <location>
        <begin position="44"/>
        <end position="62"/>
    </location>
</feature>
<dbReference type="InterPro" id="IPR000620">
    <property type="entry name" value="EamA_dom"/>
</dbReference>
<keyword evidence="3 6" id="KW-0812">Transmembrane</keyword>
<dbReference type="SUPFAM" id="SSF103481">
    <property type="entry name" value="Multidrug resistance efflux transporter EmrE"/>
    <property type="match status" value="2"/>
</dbReference>
<dbReference type="Pfam" id="PF00892">
    <property type="entry name" value="EamA"/>
    <property type="match status" value="2"/>
</dbReference>
<feature type="transmembrane region" description="Helical" evidence="6">
    <location>
        <begin position="250"/>
        <end position="271"/>
    </location>
</feature>
<evidence type="ECO:0000313" key="8">
    <source>
        <dbReference type="EMBL" id="SUZ31866.1"/>
    </source>
</evidence>
<dbReference type="Proteomes" id="UP000272908">
    <property type="component" value="Unassembled WGS sequence"/>
</dbReference>
<comment type="subcellular location">
    <subcellularLocation>
        <location evidence="1">Membrane</location>
        <topology evidence="1">Multi-pass membrane protein</topology>
    </subcellularLocation>
</comment>
<feature type="transmembrane region" description="Helical" evidence="6">
    <location>
        <begin position="74"/>
        <end position="95"/>
    </location>
</feature>
<dbReference type="GO" id="GO:0016020">
    <property type="term" value="C:membrane"/>
    <property type="evidence" value="ECO:0007669"/>
    <property type="project" value="UniProtKB-SubCell"/>
</dbReference>
<sequence length="302" mass="31417">MPEDRSWPRPLASAVLIAAGVLWGLGAPFVRYARLGGMEAFSLVLWHSFVGLVVIGAILALRGRLAIPRDAASLRLYLAVGVLGIFAPHIAGYWALGWVPAGVHALLTSLVPIFALAVALALRIERFRPVRALGLALGAGAIALIVLPEASLPQGVAIGFVLVSALAPLCYALESAYVAHISTASAGAMQALFGGSIIAVALCLVTTWAAGQPLLPDSVDLRLGAVALSGAGGALAYALYVTLLRRAGSLFATQVAYIVTLSAMLWAVLLLGERPAPTIWAAMVLIFAGLALVRPKHRRNTV</sequence>
<feature type="transmembrane region" description="Helical" evidence="6">
    <location>
        <begin position="223"/>
        <end position="243"/>
    </location>
</feature>
<feature type="transmembrane region" description="Helical" evidence="6">
    <location>
        <begin position="277"/>
        <end position="293"/>
    </location>
</feature>